<proteinExistence type="predicted"/>
<reference evidence="1" key="2">
    <citation type="submission" date="2021-01" db="EMBL/GenBank/DDBJ databases">
        <authorList>
            <person name="Schikora-Tamarit M.A."/>
        </authorList>
    </citation>
    <scope>NUCLEOTIDE SEQUENCE</scope>
    <source>
        <strain evidence="1">NCAIM Y.01608</strain>
    </source>
</reference>
<accession>A0A9P8P4A2</accession>
<gene>
    <name evidence="1" type="ORF">OGATHE_003802</name>
</gene>
<dbReference type="EMBL" id="JAEUBD010001178">
    <property type="protein sequence ID" value="KAH3664987.1"/>
    <property type="molecule type" value="Genomic_DNA"/>
</dbReference>
<protein>
    <submittedName>
        <fullName evidence="1">Uncharacterized protein</fullName>
    </submittedName>
</protein>
<evidence type="ECO:0000313" key="1">
    <source>
        <dbReference type="EMBL" id="KAH3664987.1"/>
    </source>
</evidence>
<sequence length="287" mass="32495">MIEVGIRWRVSQTQRLSIPRVLEHTNNHSSTVSIIASQMDGHFVRQFIKLCQSSRQRVVVIDSSNELVVSGGTRLQRFGLELGSVLDDLIDDLLCHFSISCPFTARDVPFWKNDVNTARRNHHLWAFQNLRIWQTGWRLIHGQQCVRVRARSTDDGIGSNQVFIIGLRVDDAHTLAPSLLVLQDLLDLHVVQDSSAIVDGSQGKGNVHPRVIKQTVVVNKSTNKTFWVQLWVFVQQTVLGHHVGKSQVLRTCKQVIQQAASIKVWHLPVFVNGNGNRKTVSQMRRVV</sequence>
<comment type="caution">
    <text evidence="1">The sequence shown here is derived from an EMBL/GenBank/DDBJ whole genome shotgun (WGS) entry which is preliminary data.</text>
</comment>
<organism evidence="1 2">
    <name type="scientific">Ogataea polymorpha</name>
    <dbReference type="NCBI Taxonomy" id="460523"/>
    <lineage>
        <taxon>Eukaryota</taxon>
        <taxon>Fungi</taxon>
        <taxon>Dikarya</taxon>
        <taxon>Ascomycota</taxon>
        <taxon>Saccharomycotina</taxon>
        <taxon>Pichiomycetes</taxon>
        <taxon>Pichiales</taxon>
        <taxon>Pichiaceae</taxon>
        <taxon>Ogataea</taxon>
    </lineage>
</organism>
<dbReference type="Proteomes" id="UP000788993">
    <property type="component" value="Unassembled WGS sequence"/>
</dbReference>
<keyword evidence="2" id="KW-1185">Reference proteome</keyword>
<name>A0A9P8P4A2_9ASCO</name>
<evidence type="ECO:0000313" key="2">
    <source>
        <dbReference type="Proteomes" id="UP000788993"/>
    </source>
</evidence>
<reference evidence="1" key="1">
    <citation type="journal article" date="2021" name="Open Biol.">
        <title>Shared evolutionary footprints suggest mitochondrial oxidative damage underlies multiple complex I losses in fungi.</title>
        <authorList>
            <person name="Schikora-Tamarit M.A."/>
            <person name="Marcet-Houben M."/>
            <person name="Nosek J."/>
            <person name="Gabaldon T."/>
        </authorList>
    </citation>
    <scope>NUCLEOTIDE SEQUENCE</scope>
    <source>
        <strain evidence="1">NCAIM Y.01608</strain>
    </source>
</reference>
<dbReference type="AlphaFoldDB" id="A0A9P8P4A2"/>